<dbReference type="EMBL" id="DS989852">
    <property type="protein sequence ID" value="EDX74564.1"/>
    <property type="molecule type" value="Genomic_DNA"/>
</dbReference>
<accession>B4VTW4</accession>
<dbReference type="AlphaFoldDB" id="B4VTW4"/>
<sequence>MNTCPCCSHPLLRHISHHHLYWFCSHCWQEMPSVDTTHRQPVQELERLFNLPTVSSKTKLVSRL</sequence>
<name>B4VTW4_9CYAN</name>
<organism evidence="1 2">
    <name type="scientific">Coleofasciculus chthonoplastes PCC 7420</name>
    <dbReference type="NCBI Taxonomy" id="118168"/>
    <lineage>
        <taxon>Bacteria</taxon>
        <taxon>Bacillati</taxon>
        <taxon>Cyanobacteriota</taxon>
        <taxon>Cyanophyceae</taxon>
        <taxon>Coleofasciculales</taxon>
        <taxon>Coleofasciculaceae</taxon>
        <taxon>Coleofasciculus</taxon>
    </lineage>
</organism>
<keyword evidence="2" id="KW-1185">Reference proteome</keyword>
<dbReference type="HOGENOM" id="CLU_192773_1_0_3"/>
<dbReference type="Proteomes" id="UP000003835">
    <property type="component" value="Unassembled WGS sequence"/>
</dbReference>
<gene>
    <name evidence="1" type="ORF">MC7420_6042</name>
</gene>
<dbReference type="RefSeq" id="WP_006101895.1">
    <property type="nucleotide sequence ID" value="NZ_DS989852.1"/>
</dbReference>
<protein>
    <submittedName>
        <fullName evidence="1">Uncharacterized protein</fullName>
    </submittedName>
</protein>
<reference evidence="1 2" key="1">
    <citation type="submission" date="2008-07" db="EMBL/GenBank/DDBJ databases">
        <authorList>
            <person name="Tandeau de Marsac N."/>
            <person name="Ferriera S."/>
            <person name="Johnson J."/>
            <person name="Kravitz S."/>
            <person name="Beeson K."/>
            <person name="Sutton G."/>
            <person name="Rogers Y.-H."/>
            <person name="Friedman R."/>
            <person name="Frazier M."/>
            <person name="Venter J.C."/>
        </authorList>
    </citation>
    <scope>NUCLEOTIDE SEQUENCE [LARGE SCALE GENOMIC DNA]</scope>
    <source>
        <strain evidence="1 2">PCC 7420</strain>
    </source>
</reference>
<dbReference type="eggNOG" id="ENOG5033F6B">
    <property type="taxonomic scope" value="Bacteria"/>
</dbReference>
<proteinExistence type="predicted"/>
<evidence type="ECO:0000313" key="1">
    <source>
        <dbReference type="EMBL" id="EDX74564.1"/>
    </source>
</evidence>
<evidence type="ECO:0000313" key="2">
    <source>
        <dbReference type="Proteomes" id="UP000003835"/>
    </source>
</evidence>
<dbReference type="OrthoDB" id="495562at2"/>